<dbReference type="SUPFAM" id="SSF53383">
    <property type="entry name" value="PLP-dependent transferases"/>
    <property type="match status" value="1"/>
</dbReference>
<evidence type="ECO:0000313" key="7">
    <source>
        <dbReference type="EMBL" id="KAF9787454.1"/>
    </source>
</evidence>
<accession>A0A9P6L950</accession>
<name>A0A9P6L950_9AGAM</name>
<keyword evidence="4 7" id="KW-0808">Transferase</keyword>
<dbReference type="AlphaFoldDB" id="A0A9P6L950"/>
<dbReference type="Gene3D" id="3.40.640.10">
    <property type="entry name" value="Type I PLP-dependent aspartate aminotransferase-like (Major domain)"/>
    <property type="match status" value="1"/>
</dbReference>
<feature type="domain" description="Aminotransferase class I/classII large" evidence="6">
    <location>
        <begin position="149"/>
        <end position="424"/>
    </location>
</feature>
<reference evidence="7" key="1">
    <citation type="journal article" date="2020" name="Nat. Commun.">
        <title>Large-scale genome sequencing of mycorrhizal fungi provides insights into the early evolution of symbiotic traits.</title>
        <authorList>
            <person name="Miyauchi S."/>
            <person name="Kiss E."/>
            <person name="Kuo A."/>
            <person name="Drula E."/>
            <person name="Kohler A."/>
            <person name="Sanchez-Garcia M."/>
            <person name="Morin E."/>
            <person name="Andreopoulos B."/>
            <person name="Barry K.W."/>
            <person name="Bonito G."/>
            <person name="Buee M."/>
            <person name="Carver A."/>
            <person name="Chen C."/>
            <person name="Cichocki N."/>
            <person name="Clum A."/>
            <person name="Culley D."/>
            <person name="Crous P.W."/>
            <person name="Fauchery L."/>
            <person name="Girlanda M."/>
            <person name="Hayes R.D."/>
            <person name="Keri Z."/>
            <person name="LaButti K."/>
            <person name="Lipzen A."/>
            <person name="Lombard V."/>
            <person name="Magnuson J."/>
            <person name="Maillard F."/>
            <person name="Murat C."/>
            <person name="Nolan M."/>
            <person name="Ohm R.A."/>
            <person name="Pangilinan J."/>
            <person name="Pereira M.F."/>
            <person name="Perotto S."/>
            <person name="Peter M."/>
            <person name="Pfister S."/>
            <person name="Riley R."/>
            <person name="Sitrit Y."/>
            <person name="Stielow J.B."/>
            <person name="Szollosi G."/>
            <person name="Zifcakova L."/>
            <person name="Stursova M."/>
            <person name="Spatafora J.W."/>
            <person name="Tedersoo L."/>
            <person name="Vaario L.M."/>
            <person name="Yamada A."/>
            <person name="Yan M."/>
            <person name="Wang P."/>
            <person name="Xu J."/>
            <person name="Bruns T."/>
            <person name="Baldrian P."/>
            <person name="Vilgalys R."/>
            <person name="Dunand C."/>
            <person name="Henrissat B."/>
            <person name="Grigoriev I.V."/>
            <person name="Hibbett D."/>
            <person name="Nagy L.G."/>
            <person name="Martin F.M."/>
        </authorList>
    </citation>
    <scope>NUCLEOTIDE SEQUENCE</scope>
    <source>
        <strain evidence="7">UH-Tt-Lm1</strain>
    </source>
</reference>
<gene>
    <name evidence="7" type="ORF">BJ322DRAFT_1003841</name>
</gene>
<evidence type="ECO:0000256" key="2">
    <source>
        <dbReference type="ARBA" id="ARBA00007441"/>
    </source>
</evidence>
<evidence type="ECO:0000313" key="8">
    <source>
        <dbReference type="Proteomes" id="UP000736335"/>
    </source>
</evidence>
<dbReference type="PANTHER" id="PTHR42790">
    <property type="entry name" value="AMINOTRANSFERASE"/>
    <property type="match status" value="1"/>
</dbReference>
<keyword evidence="8" id="KW-1185">Reference proteome</keyword>
<dbReference type="GO" id="GO:0030170">
    <property type="term" value="F:pyridoxal phosphate binding"/>
    <property type="evidence" value="ECO:0007669"/>
    <property type="project" value="InterPro"/>
</dbReference>
<sequence length="433" mass="48242">MVNFLPKEYYDRFLSDVSKTRIPNPIRSLLPLEKTPGLISMLAGKPNASTFPFTSIQLTARSPMDPTKEEVLTLGPKELVTALQYGPTAGTHNLLEWIWGLQEFSHGRKCGEGWRPSVGSGSQDVIYKACGCVGGITGICVRIDLCGVIPMFKAHGCTLIEVKTDGNGIQSSSLREILENWPAEKPKPKVLYSVPYGCNPSGATATIERKRETLELARKHDFLIFEDDPYYYLYFGTRPRPPSYFKLELEQPEVGRVVRFDSLSKILSSGLGIGFVSGPEPLVNAMDLHTATANLQVSTLTQEIASTLLRSWGHDGFIAHTERVSAFYRQKRDAFERALRTHLDGLAELDTPEAAMFVWFKLLIADKPGEEGDTLDLVRNKVFENGVLALPGMVFLPDMRKTAYVRASFSLLAEEEVNEGLRRLRVTILDARK</sequence>
<evidence type="ECO:0000256" key="3">
    <source>
        <dbReference type="ARBA" id="ARBA00022576"/>
    </source>
</evidence>
<dbReference type="CDD" id="cd00609">
    <property type="entry name" value="AAT_like"/>
    <property type="match status" value="1"/>
</dbReference>
<dbReference type="EMBL" id="WIUZ02000005">
    <property type="protein sequence ID" value="KAF9787454.1"/>
    <property type="molecule type" value="Genomic_DNA"/>
</dbReference>
<protein>
    <submittedName>
        <fullName evidence="7">PLP-dependent transferase</fullName>
    </submittedName>
</protein>
<evidence type="ECO:0000259" key="6">
    <source>
        <dbReference type="Pfam" id="PF00155"/>
    </source>
</evidence>
<keyword evidence="5" id="KW-0663">Pyridoxal phosphate</keyword>
<keyword evidence="3" id="KW-0032">Aminotransferase</keyword>
<dbReference type="GO" id="GO:0008483">
    <property type="term" value="F:transaminase activity"/>
    <property type="evidence" value="ECO:0007669"/>
    <property type="project" value="UniProtKB-KW"/>
</dbReference>
<evidence type="ECO:0000256" key="1">
    <source>
        <dbReference type="ARBA" id="ARBA00001933"/>
    </source>
</evidence>
<comment type="similarity">
    <text evidence="2">Belongs to the class-I pyridoxal-phosphate-dependent aminotransferase family.</text>
</comment>
<dbReference type="OrthoDB" id="691673at2759"/>
<dbReference type="GO" id="GO:1901605">
    <property type="term" value="P:alpha-amino acid metabolic process"/>
    <property type="evidence" value="ECO:0007669"/>
    <property type="project" value="TreeGrafter"/>
</dbReference>
<dbReference type="PANTHER" id="PTHR42790:SF19">
    <property type="entry name" value="KYNURENINE_ALPHA-AMINOADIPATE AMINOTRANSFERASE, MITOCHONDRIAL"/>
    <property type="match status" value="1"/>
</dbReference>
<comment type="caution">
    <text evidence="7">The sequence shown here is derived from an EMBL/GenBank/DDBJ whole genome shotgun (WGS) entry which is preliminary data.</text>
</comment>
<dbReference type="InterPro" id="IPR015421">
    <property type="entry name" value="PyrdxlP-dep_Trfase_major"/>
</dbReference>
<evidence type="ECO:0000256" key="5">
    <source>
        <dbReference type="ARBA" id="ARBA00022898"/>
    </source>
</evidence>
<proteinExistence type="inferred from homology"/>
<dbReference type="Proteomes" id="UP000736335">
    <property type="component" value="Unassembled WGS sequence"/>
</dbReference>
<organism evidence="7 8">
    <name type="scientific">Thelephora terrestris</name>
    <dbReference type="NCBI Taxonomy" id="56493"/>
    <lineage>
        <taxon>Eukaryota</taxon>
        <taxon>Fungi</taxon>
        <taxon>Dikarya</taxon>
        <taxon>Basidiomycota</taxon>
        <taxon>Agaricomycotina</taxon>
        <taxon>Agaricomycetes</taxon>
        <taxon>Thelephorales</taxon>
        <taxon>Thelephoraceae</taxon>
        <taxon>Thelephora</taxon>
    </lineage>
</organism>
<dbReference type="InterPro" id="IPR004839">
    <property type="entry name" value="Aminotransferase_I/II_large"/>
</dbReference>
<evidence type="ECO:0000256" key="4">
    <source>
        <dbReference type="ARBA" id="ARBA00022679"/>
    </source>
</evidence>
<reference evidence="7" key="2">
    <citation type="submission" date="2020-11" db="EMBL/GenBank/DDBJ databases">
        <authorList>
            <consortium name="DOE Joint Genome Institute"/>
            <person name="Kuo A."/>
            <person name="Miyauchi S."/>
            <person name="Kiss E."/>
            <person name="Drula E."/>
            <person name="Kohler A."/>
            <person name="Sanchez-Garcia M."/>
            <person name="Andreopoulos B."/>
            <person name="Barry K.W."/>
            <person name="Bonito G."/>
            <person name="Buee M."/>
            <person name="Carver A."/>
            <person name="Chen C."/>
            <person name="Cichocki N."/>
            <person name="Clum A."/>
            <person name="Culley D."/>
            <person name="Crous P.W."/>
            <person name="Fauchery L."/>
            <person name="Girlanda M."/>
            <person name="Hayes R."/>
            <person name="Keri Z."/>
            <person name="Labutti K."/>
            <person name="Lipzen A."/>
            <person name="Lombard V."/>
            <person name="Magnuson J."/>
            <person name="Maillard F."/>
            <person name="Morin E."/>
            <person name="Murat C."/>
            <person name="Nolan M."/>
            <person name="Ohm R."/>
            <person name="Pangilinan J."/>
            <person name="Pereira M."/>
            <person name="Perotto S."/>
            <person name="Peter M."/>
            <person name="Riley R."/>
            <person name="Sitrit Y."/>
            <person name="Stielow B."/>
            <person name="Szollosi G."/>
            <person name="Zifcakova L."/>
            <person name="Stursova M."/>
            <person name="Spatafora J.W."/>
            <person name="Tedersoo L."/>
            <person name="Vaario L.-M."/>
            <person name="Yamada A."/>
            <person name="Yan M."/>
            <person name="Wang P."/>
            <person name="Xu J."/>
            <person name="Bruns T."/>
            <person name="Baldrian P."/>
            <person name="Vilgalys R."/>
            <person name="Henrissat B."/>
            <person name="Grigoriev I.V."/>
            <person name="Hibbett D."/>
            <person name="Nagy L.G."/>
            <person name="Martin F.M."/>
        </authorList>
    </citation>
    <scope>NUCLEOTIDE SEQUENCE</scope>
    <source>
        <strain evidence="7">UH-Tt-Lm1</strain>
    </source>
</reference>
<comment type="cofactor">
    <cofactor evidence="1">
        <name>pyridoxal 5'-phosphate</name>
        <dbReference type="ChEBI" id="CHEBI:597326"/>
    </cofactor>
</comment>
<dbReference type="InterPro" id="IPR015424">
    <property type="entry name" value="PyrdxlP-dep_Trfase"/>
</dbReference>
<dbReference type="InterPro" id="IPR050859">
    <property type="entry name" value="Class-I_PLP-dep_aminotransf"/>
</dbReference>
<dbReference type="Pfam" id="PF00155">
    <property type="entry name" value="Aminotran_1_2"/>
    <property type="match status" value="1"/>
</dbReference>